<accession>A0ABW5QXY6</accession>
<comment type="caution">
    <text evidence="1">The sequence shown here is derived from an EMBL/GenBank/DDBJ whole genome shotgun (WGS) entry which is preliminary data.</text>
</comment>
<proteinExistence type="predicted"/>
<gene>
    <name evidence="1" type="ORF">ACFSW5_13670</name>
</gene>
<dbReference type="EMBL" id="JBHUMY010000013">
    <property type="protein sequence ID" value="MFD2661299.1"/>
    <property type="molecule type" value="Genomic_DNA"/>
</dbReference>
<sequence>MESNPRFGPYIQHKEDGSGALAIQIAAEDMRFYVDLIWQLGDEVKIVGPAEATAYMHQKIESMRMLYHR</sequence>
<name>A0ABW5QXY6_9BACL</name>
<keyword evidence="2" id="KW-1185">Reference proteome</keyword>
<dbReference type="RefSeq" id="WP_379274377.1">
    <property type="nucleotide sequence ID" value="NZ_JBHUMY010000013.1"/>
</dbReference>
<evidence type="ECO:0000313" key="1">
    <source>
        <dbReference type="EMBL" id="MFD2661299.1"/>
    </source>
</evidence>
<evidence type="ECO:0000313" key="2">
    <source>
        <dbReference type="Proteomes" id="UP001597493"/>
    </source>
</evidence>
<reference evidence="2" key="1">
    <citation type="journal article" date="2019" name="Int. J. Syst. Evol. Microbiol.">
        <title>The Global Catalogue of Microorganisms (GCM) 10K type strain sequencing project: providing services to taxonomists for standard genome sequencing and annotation.</title>
        <authorList>
            <consortium name="The Broad Institute Genomics Platform"/>
            <consortium name="The Broad Institute Genome Sequencing Center for Infectious Disease"/>
            <person name="Wu L."/>
            <person name="Ma J."/>
        </authorList>
    </citation>
    <scope>NUCLEOTIDE SEQUENCE [LARGE SCALE GENOMIC DNA]</scope>
    <source>
        <strain evidence="2">TISTR 1827</strain>
    </source>
</reference>
<dbReference type="Proteomes" id="UP001597493">
    <property type="component" value="Unassembled WGS sequence"/>
</dbReference>
<protein>
    <submittedName>
        <fullName evidence="1">WYL domain-containing protein</fullName>
    </submittedName>
</protein>
<organism evidence="1 2">
    <name type="scientific">Paenibacillus thailandensis</name>
    <dbReference type="NCBI Taxonomy" id="393250"/>
    <lineage>
        <taxon>Bacteria</taxon>
        <taxon>Bacillati</taxon>
        <taxon>Bacillota</taxon>
        <taxon>Bacilli</taxon>
        <taxon>Bacillales</taxon>
        <taxon>Paenibacillaceae</taxon>
        <taxon>Paenibacillus</taxon>
    </lineage>
</organism>